<dbReference type="AlphaFoldDB" id="A0A0K2V8G2"/>
<evidence type="ECO:0000313" key="1">
    <source>
        <dbReference type="EMBL" id="CDW46774.1"/>
    </source>
</evidence>
<accession>A0A0K2V8G2</accession>
<reference evidence="1" key="1">
    <citation type="submission" date="2014-05" db="EMBL/GenBank/DDBJ databases">
        <authorList>
            <person name="Chronopoulou M."/>
        </authorList>
    </citation>
    <scope>NUCLEOTIDE SEQUENCE</scope>
    <source>
        <tissue evidence="1">Whole organism</tissue>
    </source>
</reference>
<organism evidence="1">
    <name type="scientific">Lepeophtheirus salmonis</name>
    <name type="common">Salmon louse</name>
    <name type="synonym">Caligus salmonis</name>
    <dbReference type="NCBI Taxonomy" id="72036"/>
    <lineage>
        <taxon>Eukaryota</taxon>
        <taxon>Metazoa</taxon>
        <taxon>Ecdysozoa</taxon>
        <taxon>Arthropoda</taxon>
        <taxon>Crustacea</taxon>
        <taxon>Multicrustacea</taxon>
        <taxon>Hexanauplia</taxon>
        <taxon>Copepoda</taxon>
        <taxon>Siphonostomatoida</taxon>
        <taxon>Caligidae</taxon>
        <taxon>Lepeophtheirus</taxon>
    </lineage>
</organism>
<sequence length="19" mass="2268">MQVTSNMTYINLTVQYITF</sequence>
<proteinExistence type="predicted"/>
<protein>
    <submittedName>
        <fullName evidence="1">Uncharacterized protein</fullName>
    </submittedName>
</protein>
<dbReference type="EMBL" id="HACA01029413">
    <property type="protein sequence ID" value="CDW46774.1"/>
    <property type="molecule type" value="Transcribed_RNA"/>
</dbReference>
<name>A0A0K2V8G2_LEPSM</name>